<protein>
    <submittedName>
        <fullName evidence="1">Uncharacterized protein</fullName>
    </submittedName>
</protein>
<dbReference type="Proteomes" id="UP001497480">
    <property type="component" value="Unassembled WGS sequence"/>
</dbReference>
<dbReference type="EMBL" id="CAXHTB010000022">
    <property type="protein sequence ID" value="CAL0329835.1"/>
    <property type="molecule type" value="Genomic_DNA"/>
</dbReference>
<sequence>MSQLNEMNIKSGITSMKSIDVTGSELNLQESFHDISNKNEYSWSITLILQLYVFISNNKPMTSMNGSLMLSLNLEMDLSFILYRFKSCKKIALAHIINSFS</sequence>
<organism evidence="1 2">
    <name type="scientific">Lupinus luteus</name>
    <name type="common">European yellow lupine</name>
    <dbReference type="NCBI Taxonomy" id="3873"/>
    <lineage>
        <taxon>Eukaryota</taxon>
        <taxon>Viridiplantae</taxon>
        <taxon>Streptophyta</taxon>
        <taxon>Embryophyta</taxon>
        <taxon>Tracheophyta</taxon>
        <taxon>Spermatophyta</taxon>
        <taxon>Magnoliopsida</taxon>
        <taxon>eudicotyledons</taxon>
        <taxon>Gunneridae</taxon>
        <taxon>Pentapetalae</taxon>
        <taxon>rosids</taxon>
        <taxon>fabids</taxon>
        <taxon>Fabales</taxon>
        <taxon>Fabaceae</taxon>
        <taxon>Papilionoideae</taxon>
        <taxon>50 kb inversion clade</taxon>
        <taxon>genistoids sensu lato</taxon>
        <taxon>core genistoids</taxon>
        <taxon>Genisteae</taxon>
        <taxon>Lupinus</taxon>
    </lineage>
</organism>
<keyword evidence="2" id="KW-1185">Reference proteome</keyword>
<gene>
    <name evidence="1" type="ORF">LLUT_LOCUS30895</name>
</gene>
<proteinExistence type="predicted"/>
<reference evidence="1 2" key="1">
    <citation type="submission" date="2024-03" db="EMBL/GenBank/DDBJ databases">
        <authorList>
            <person name="Martinez-Hernandez J."/>
        </authorList>
    </citation>
    <scope>NUCLEOTIDE SEQUENCE [LARGE SCALE GENOMIC DNA]</scope>
</reference>
<comment type="caution">
    <text evidence="1">The sequence shown here is derived from an EMBL/GenBank/DDBJ whole genome shotgun (WGS) entry which is preliminary data.</text>
</comment>
<evidence type="ECO:0000313" key="1">
    <source>
        <dbReference type="EMBL" id="CAL0329835.1"/>
    </source>
</evidence>
<evidence type="ECO:0000313" key="2">
    <source>
        <dbReference type="Proteomes" id="UP001497480"/>
    </source>
</evidence>
<accession>A0AAV1Y7P9</accession>
<name>A0AAV1Y7P9_LUPLU</name>
<dbReference type="AlphaFoldDB" id="A0AAV1Y7P9"/>